<evidence type="ECO:0000259" key="1">
    <source>
        <dbReference type="Pfam" id="PF12867"/>
    </source>
</evidence>
<sequence>MEKLQYPIGRFSEPTDYTKEIRLECIEILKNAPKEFADLIYTLTTEELNTPYRDGGWNPKQIIHHVADSHMNSIIRIKLALTEENPTIKPYDENAWITLSDSNIEVESSLKILEGVHKRYVNLIESLTEDQFKRTVYHPESKITMSVDYLVALYAWHSKHHLGHIKIVKRT</sequence>
<dbReference type="OrthoDB" id="9796039at2"/>
<dbReference type="AlphaFoldDB" id="A0A8J3F1C9"/>
<proteinExistence type="predicted"/>
<keyword evidence="3" id="KW-1185">Reference proteome</keyword>
<evidence type="ECO:0000313" key="3">
    <source>
        <dbReference type="Proteomes" id="UP000626244"/>
    </source>
</evidence>
<evidence type="ECO:0000313" key="2">
    <source>
        <dbReference type="EMBL" id="GGI13221.1"/>
    </source>
</evidence>
<dbReference type="InterPro" id="IPR034660">
    <property type="entry name" value="DinB/YfiT-like"/>
</dbReference>
<dbReference type="Gene3D" id="1.20.120.450">
    <property type="entry name" value="dinb family like domain"/>
    <property type="match status" value="1"/>
</dbReference>
<dbReference type="GO" id="GO:0016787">
    <property type="term" value="F:hydrolase activity"/>
    <property type="evidence" value="ECO:0007669"/>
    <property type="project" value="UniProtKB-KW"/>
</dbReference>
<accession>A0A8J3F1C9</accession>
<protein>
    <submittedName>
        <fullName evidence="2">Putative metal-dependent hydrolase YfiT</fullName>
    </submittedName>
</protein>
<reference evidence="3" key="1">
    <citation type="journal article" date="2019" name="Int. J. Syst. Evol. Microbiol.">
        <title>The Global Catalogue of Microorganisms (GCM) 10K type strain sequencing project: providing services to taxonomists for standard genome sequencing and annotation.</title>
        <authorList>
            <consortium name="The Broad Institute Genomics Platform"/>
            <consortium name="The Broad Institute Genome Sequencing Center for Infectious Disease"/>
            <person name="Wu L."/>
            <person name="Ma J."/>
        </authorList>
    </citation>
    <scope>NUCLEOTIDE SEQUENCE [LARGE SCALE GENOMIC DNA]</scope>
    <source>
        <strain evidence="3">CGMCC 1.14993</strain>
    </source>
</reference>
<comment type="caution">
    <text evidence="2">The sequence shown here is derived from an EMBL/GenBank/DDBJ whole genome shotgun (WGS) entry which is preliminary data.</text>
</comment>
<dbReference type="Proteomes" id="UP000626244">
    <property type="component" value="Unassembled WGS sequence"/>
</dbReference>
<dbReference type="Pfam" id="PF12867">
    <property type="entry name" value="DinB_2"/>
    <property type="match status" value="1"/>
</dbReference>
<feature type="domain" description="DinB-like" evidence="1">
    <location>
        <begin position="29"/>
        <end position="165"/>
    </location>
</feature>
<keyword evidence="2" id="KW-0378">Hydrolase</keyword>
<dbReference type="RefSeq" id="WP_087998079.1">
    <property type="nucleotide sequence ID" value="NZ_BMHB01000001.1"/>
</dbReference>
<dbReference type="NCBIfam" id="NF009807">
    <property type="entry name" value="PRK13291.1"/>
    <property type="match status" value="1"/>
</dbReference>
<organism evidence="2 3">
    <name type="scientific">Gottfriedia solisilvae</name>
    <dbReference type="NCBI Taxonomy" id="1516104"/>
    <lineage>
        <taxon>Bacteria</taxon>
        <taxon>Bacillati</taxon>
        <taxon>Bacillota</taxon>
        <taxon>Bacilli</taxon>
        <taxon>Bacillales</taxon>
        <taxon>Bacillaceae</taxon>
        <taxon>Gottfriedia</taxon>
    </lineage>
</organism>
<dbReference type="SUPFAM" id="SSF109854">
    <property type="entry name" value="DinB/YfiT-like putative metalloenzymes"/>
    <property type="match status" value="1"/>
</dbReference>
<dbReference type="InterPro" id="IPR024775">
    <property type="entry name" value="DinB-like"/>
</dbReference>
<gene>
    <name evidence="2" type="primary">yfiT</name>
    <name evidence="2" type="ORF">GCM10007380_16830</name>
</gene>
<name>A0A8J3F1C9_9BACI</name>
<dbReference type="EMBL" id="BMHB01000001">
    <property type="protein sequence ID" value="GGI13221.1"/>
    <property type="molecule type" value="Genomic_DNA"/>
</dbReference>